<comment type="similarity">
    <text evidence="1 3">Belongs to the type-B carboxylesterase/lipase family.</text>
</comment>
<reference evidence="5" key="1">
    <citation type="submission" date="2023-03" db="EMBL/GenBank/DDBJ databases">
        <title>Massive genome expansion in bonnet fungi (Mycena s.s.) driven by repeated elements and novel gene families across ecological guilds.</title>
        <authorList>
            <consortium name="Lawrence Berkeley National Laboratory"/>
            <person name="Harder C.B."/>
            <person name="Miyauchi S."/>
            <person name="Viragh M."/>
            <person name="Kuo A."/>
            <person name="Thoen E."/>
            <person name="Andreopoulos B."/>
            <person name="Lu D."/>
            <person name="Skrede I."/>
            <person name="Drula E."/>
            <person name="Henrissat B."/>
            <person name="Morin E."/>
            <person name="Kohler A."/>
            <person name="Barry K."/>
            <person name="LaButti K."/>
            <person name="Morin E."/>
            <person name="Salamov A."/>
            <person name="Lipzen A."/>
            <person name="Mereny Z."/>
            <person name="Hegedus B."/>
            <person name="Baldrian P."/>
            <person name="Stursova M."/>
            <person name="Weitz H."/>
            <person name="Taylor A."/>
            <person name="Grigoriev I.V."/>
            <person name="Nagy L.G."/>
            <person name="Martin F."/>
            <person name="Kauserud H."/>
        </authorList>
    </citation>
    <scope>NUCLEOTIDE SEQUENCE</scope>
    <source>
        <strain evidence="5">CBHHK200</strain>
    </source>
</reference>
<dbReference type="Pfam" id="PF00135">
    <property type="entry name" value="COesterase"/>
    <property type="match status" value="1"/>
</dbReference>
<dbReference type="EC" id="3.1.1.-" evidence="3"/>
<dbReference type="InterPro" id="IPR029058">
    <property type="entry name" value="AB_hydrolase_fold"/>
</dbReference>
<gene>
    <name evidence="5" type="ORF">C8F04DRAFT_1355672</name>
</gene>
<protein>
    <recommendedName>
        <fullName evidence="3">Carboxylic ester hydrolase</fullName>
        <ecNumber evidence="3">3.1.1.-</ecNumber>
    </recommendedName>
</protein>
<comment type="caution">
    <text evidence="5">The sequence shown here is derived from an EMBL/GenBank/DDBJ whole genome shotgun (WGS) entry which is preliminary data.</text>
</comment>
<dbReference type="Gene3D" id="3.40.50.1820">
    <property type="entry name" value="alpha/beta hydrolase"/>
    <property type="match status" value="1"/>
</dbReference>
<feature type="chain" id="PRO_5041773848" description="Carboxylic ester hydrolase" evidence="3">
    <location>
        <begin position="19"/>
        <end position="545"/>
    </location>
</feature>
<feature type="signal peptide" evidence="3">
    <location>
        <begin position="1"/>
        <end position="18"/>
    </location>
</feature>
<evidence type="ECO:0000256" key="1">
    <source>
        <dbReference type="ARBA" id="ARBA00005964"/>
    </source>
</evidence>
<evidence type="ECO:0000313" key="6">
    <source>
        <dbReference type="Proteomes" id="UP001218188"/>
    </source>
</evidence>
<evidence type="ECO:0000259" key="4">
    <source>
        <dbReference type="Pfam" id="PF00135"/>
    </source>
</evidence>
<organism evidence="5 6">
    <name type="scientific">Mycena alexandri</name>
    <dbReference type="NCBI Taxonomy" id="1745969"/>
    <lineage>
        <taxon>Eukaryota</taxon>
        <taxon>Fungi</taxon>
        <taxon>Dikarya</taxon>
        <taxon>Basidiomycota</taxon>
        <taxon>Agaricomycotina</taxon>
        <taxon>Agaricomycetes</taxon>
        <taxon>Agaricomycetidae</taxon>
        <taxon>Agaricales</taxon>
        <taxon>Marasmiineae</taxon>
        <taxon>Mycenaceae</taxon>
        <taxon>Mycena</taxon>
    </lineage>
</organism>
<dbReference type="PROSITE" id="PS00122">
    <property type="entry name" value="CARBOXYLESTERASE_B_1"/>
    <property type="match status" value="1"/>
</dbReference>
<dbReference type="AlphaFoldDB" id="A0AAD6SS31"/>
<evidence type="ECO:0000256" key="2">
    <source>
        <dbReference type="ARBA" id="ARBA00022801"/>
    </source>
</evidence>
<dbReference type="SUPFAM" id="SSF53474">
    <property type="entry name" value="alpha/beta-Hydrolases"/>
    <property type="match status" value="1"/>
</dbReference>
<dbReference type="GO" id="GO:0016787">
    <property type="term" value="F:hydrolase activity"/>
    <property type="evidence" value="ECO:0007669"/>
    <property type="project" value="UniProtKB-KW"/>
</dbReference>
<dbReference type="InterPro" id="IPR019826">
    <property type="entry name" value="Carboxylesterase_B_AS"/>
</dbReference>
<evidence type="ECO:0000313" key="5">
    <source>
        <dbReference type="EMBL" id="KAJ7033034.1"/>
    </source>
</evidence>
<dbReference type="InterPro" id="IPR050309">
    <property type="entry name" value="Type-B_Carboxylest/Lipase"/>
</dbReference>
<dbReference type="EMBL" id="JARJCM010000068">
    <property type="protein sequence ID" value="KAJ7033034.1"/>
    <property type="molecule type" value="Genomic_DNA"/>
</dbReference>
<feature type="domain" description="Carboxylesterase type B" evidence="4">
    <location>
        <begin position="20"/>
        <end position="498"/>
    </location>
</feature>
<keyword evidence="2 3" id="KW-0378">Hydrolase</keyword>
<proteinExistence type="inferred from homology"/>
<dbReference type="InterPro" id="IPR002018">
    <property type="entry name" value="CarbesteraseB"/>
</dbReference>
<dbReference type="PANTHER" id="PTHR11559">
    <property type="entry name" value="CARBOXYLESTERASE"/>
    <property type="match status" value="1"/>
</dbReference>
<dbReference type="Proteomes" id="UP001218188">
    <property type="component" value="Unassembled WGS sequence"/>
</dbReference>
<evidence type="ECO:0000256" key="3">
    <source>
        <dbReference type="RuleBase" id="RU361235"/>
    </source>
</evidence>
<accession>A0AAD6SS31</accession>
<keyword evidence="6" id="KW-1185">Reference proteome</keyword>
<name>A0AAD6SS31_9AGAR</name>
<keyword evidence="3" id="KW-0732">Signal</keyword>
<sequence length="545" mass="58908">MFPFRLFSFFILSVAVAGAPTVSLSYGTFQGFTEGNVTKYLGVPFASASRFEAPKAPKPLQGIQNATDFGPACPQQALTPLPGLPFAATIYPSISEECLTVDIFTPSGTHNLSKLPVFVWIYGGGFEVGNSRDNDVSSMVGRSIETGEPIVAIALNYRVSAFGFLPGKEVGAAGVSNLGLRDQIFALEWVQKYVCIFGGDPNRVVIGGLSAGSISAATLLLSNKQNSNALFRGVFLESGAQIPTPTLQDGQPVYDGLVVANNCSSASDTLDCLRRVPFDSFMATVNHTQNFLSYQSVSLIWRPYIDGDVVERAPLTSVSRGLYAKIPIMAGNSDDEGTVFSFSTFNVTTNAEFLDYVHSNFLPKSSQDQISQIEHFYPDDPAQGSPFDTGTANELSPEYKRLAAFQGDFVFIAHRRFLLEHASLTQNTWSWLNKLGKDASPVGAAHGSDVGVWFTTNTTSVGTLGVDALVNFINTLDPNLPAKTSTADAKLPVLWPQWKTPSENGSSSLLTFTDSNGTIITADNFRVEPIRFLNSLLLEEARSDW</sequence>